<feature type="signal peptide" evidence="1">
    <location>
        <begin position="1"/>
        <end position="16"/>
    </location>
</feature>
<protein>
    <recommendedName>
        <fullName evidence="4">PDZ domain-containing protein</fullName>
    </recommendedName>
</protein>
<name>A0A8J2T117_9STRA</name>
<evidence type="ECO:0000313" key="2">
    <source>
        <dbReference type="EMBL" id="CAH0379005.1"/>
    </source>
</evidence>
<reference evidence="2" key="1">
    <citation type="submission" date="2021-11" db="EMBL/GenBank/DDBJ databases">
        <authorList>
            <consortium name="Genoscope - CEA"/>
            <person name="William W."/>
        </authorList>
    </citation>
    <scope>NUCLEOTIDE SEQUENCE</scope>
</reference>
<evidence type="ECO:0000256" key="1">
    <source>
        <dbReference type="SAM" id="SignalP"/>
    </source>
</evidence>
<keyword evidence="1" id="KW-0732">Signal</keyword>
<organism evidence="2 3">
    <name type="scientific">Pelagomonas calceolata</name>
    <dbReference type="NCBI Taxonomy" id="35677"/>
    <lineage>
        <taxon>Eukaryota</taxon>
        <taxon>Sar</taxon>
        <taxon>Stramenopiles</taxon>
        <taxon>Ochrophyta</taxon>
        <taxon>Pelagophyceae</taxon>
        <taxon>Pelagomonadales</taxon>
        <taxon>Pelagomonadaceae</taxon>
        <taxon>Pelagomonas</taxon>
    </lineage>
</organism>
<dbReference type="Gene3D" id="2.30.42.10">
    <property type="match status" value="1"/>
</dbReference>
<dbReference type="Proteomes" id="UP000789595">
    <property type="component" value="Unassembled WGS sequence"/>
</dbReference>
<gene>
    <name evidence="2" type="ORF">PECAL_6P06070</name>
</gene>
<feature type="chain" id="PRO_5035241999" description="PDZ domain-containing protein" evidence="1">
    <location>
        <begin position="17"/>
        <end position="209"/>
    </location>
</feature>
<comment type="caution">
    <text evidence="2">The sequence shown here is derived from an EMBL/GenBank/DDBJ whole genome shotgun (WGS) entry which is preliminary data.</text>
</comment>
<accession>A0A8J2T117</accession>
<dbReference type="OrthoDB" id="44841at2759"/>
<dbReference type="SUPFAM" id="SSF50156">
    <property type="entry name" value="PDZ domain-like"/>
    <property type="match status" value="1"/>
</dbReference>
<evidence type="ECO:0000313" key="3">
    <source>
        <dbReference type="Proteomes" id="UP000789595"/>
    </source>
</evidence>
<evidence type="ECO:0008006" key="4">
    <source>
        <dbReference type="Google" id="ProtNLM"/>
    </source>
</evidence>
<keyword evidence="3" id="KW-1185">Reference proteome</keyword>
<dbReference type="EMBL" id="CAKKNE010000006">
    <property type="protein sequence ID" value="CAH0379005.1"/>
    <property type="molecule type" value="Genomic_DNA"/>
</dbReference>
<proteinExistence type="predicted"/>
<dbReference type="InterPro" id="IPR036034">
    <property type="entry name" value="PDZ_sf"/>
</dbReference>
<dbReference type="AlphaFoldDB" id="A0A8J2T117"/>
<sequence>MTKSILIALLVAPALSLVAPRSCIRRSALHAEVAEVDEAAPPPLTDAQADAKKETLEFLQTRYFFGRVSVYLGPQYKPLNEIFEPSRKDDTTAIASVVVPTPLGMVIEESANYRGKIEVIDVVPDSNAAKAGIRVGDILRGTTGMALNIQQASEEDFGFSVGLSEGTKQIAFLPTDRKNFDSVMSALQSNANRGEATLVFERVVKAAAQ</sequence>